<dbReference type="RefSeq" id="WP_261836611.1">
    <property type="nucleotide sequence ID" value="NZ_AP024882.1"/>
</dbReference>
<dbReference type="AlphaFoldDB" id="A0A0B8P6T0"/>
<comment type="caution">
    <text evidence="2">The sequence shown here is derived from an EMBL/GenBank/DDBJ whole genome shotgun (WGS) entry which is preliminary data.</text>
</comment>
<accession>A0A0B8P6T0</accession>
<protein>
    <recommendedName>
        <fullName evidence="4">Long-chain fatty acid transport protein</fullName>
    </recommendedName>
</protein>
<keyword evidence="3" id="KW-1185">Reference proteome</keyword>
<evidence type="ECO:0000313" key="3">
    <source>
        <dbReference type="Proteomes" id="UP000031671"/>
    </source>
</evidence>
<reference evidence="2 3" key="1">
    <citation type="submission" date="2015-01" db="EMBL/GenBank/DDBJ databases">
        <title>Vibrio sp. C1 JCM 19231 whole genome shotgun sequence.</title>
        <authorList>
            <person name="Sawabe T."/>
            <person name="Meirelles P."/>
            <person name="Feng G."/>
            <person name="Sayaka M."/>
            <person name="Hattori M."/>
            <person name="Ohkuma M."/>
        </authorList>
    </citation>
    <scope>NUCLEOTIDE SEQUENCE [LARGE SCALE GENOMIC DNA]</scope>
    <source>
        <strain evidence="3">JCM 19231</strain>
    </source>
</reference>
<name>A0A0B8P6T0_9VIBR</name>
<feature type="signal peptide" evidence="1">
    <location>
        <begin position="1"/>
        <end position="20"/>
    </location>
</feature>
<dbReference type="EMBL" id="BBRZ01000097">
    <property type="protein sequence ID" value="GAM58659.1"/>
    <property type="molecule type" value="Genomic_DNA"/>
</dbReference>
<sequence length="78" mass="7913">MNKKLLTLALTGAFSANVFAGGILLHEIATFDSVSSAGVSNPTNRTDASAAITSPAGLTAIGDCSFSVGLQYLDAYSE</sequence>
<gene>
    <name evidence="2" type="ORF">JCM19231_1562</name>
</gene>
<organism evidence="2 3">
    <name type="scientific">Vibrio ishigakensis</name>
    <dbReference type="NCBI Taxonomy" id="1481914"/>
    <lineage>
        <taxon>Bacteria</taxon>
        <taxon>Pseudomonadati</taxon>
        <taxon>Pseudomonadota</taxon>
        <taxon>Gammaproteobacteria</taxon>
        <taxon>Vibrionales</taxon>
        <taxon>Vibrionaceae</taxon>
        <taxon>Vibrio</taxon>
    </lineage>
</organism>
<evidence type="ECO:0008006" key="4">
    <source>
        <dbReference type="Google" id="ProtNLM"/>
    </source>
</evidence>
<dbReference type="Proteomes" id="UP000031671">
    <property type="component" value="Unassembled WGS sequence"/>
</dbReference>
<proteinExistence type="predicted"/>
<keyword evidence="1" id="KW-0732">Signal</keyword>
<feature type="chain" id="PRO_5002136815" description="Long-chain fatty acid transport protein" evidence="1">
    <location>
        <begin position="21"/>
        <end position="78"/>
    </location>
</feature>
<evidence type="ECO:0000256" key="1">
    <source>
        <dbReference type="SAM" id="SignalP"/>
    </source>
</evidence>
<evidence type="ECO:0000313" key="2">
    <source>
        <dbReference type="EMBL" id="GAM58659.1"/>
    </source>
</evidence>
<reference evidence="2 3" key="2">
    <citation type="submission" date="2015-01" db="EMBL/GenBank/DDBJ databases">
        <authorList>
            <consortium name="NBRP consortium"/>
            <person name="Sawabe T."/>
            <person name="Meirelles P."/>
            <person name="Feng G."/>
            <person name="Sayaka M."/>
            <person name="Hattori M."/>
            <person name="Ohkuma M."/>
        </authorList>
    </citation>
    <scope>NUCLEOTIDE SEQUENCE [LARGE SCALE GENOMIC DNA]</scope>
    <source>
        <strain evidence="3">JCM 19231</strain>
    </source>
</reference>